<evidence type="ECO:0000256" key="1">
    <source>
        <dbReference type="ARBA" id="ARBA00022512"/>
    </source>
</evidence>
<evidence type="ECO:0000256" key="7">
    <source>
        <dbReference type="SAM" id="Phobius"/>
    </source>
</evidence>
<dbReference type="PATRIC" id="fig|1423792.3.peg.206"/>
<dbReference type="Proteomes" id="UP000051330">
    <property type="component" value="Unassembled WGS sequence"/>
</dbReference>
<feature type="signal peptide" evidence="8">
    <location>
        <begin position="1"/>
        <end position="17"/>
    </location>
</feature>
<protein>
    <recommendedName>
        <fullName evidence="9">Gram-positive cocci surface proteins LPxTG domain-containing protein</fullName>
    </recommendedName>
</protein>
<keyword evidence="4" id="KW-0677">Repeat</keyword>
<evidence type="ECO:0000256" key="4">
    <source>
        <dbReference type="ARBA" id="ARBA00022737"/>
    </source>
</evidence>
<sequence length="669" mass="70543">MLFGILAILFSALPVQASATGETSDGAHAVAVEATGTVVADFDDENGQPIAGHPEAWIMRDVGSKYTWNPPVIPGYTYKGLAPGSAPVTGVITNDVQFIKFVYIKGAVTQGTVTTNFVDDHGKTLQPPVTTTANTGTPYTTTPAVIAGYTFKGLAPHSAPAAGQYTDGTLQVTYIYTKNAPVVTNGQVVTKYVDQNGKPLHAVTDISGKVGTDYTTTPLTIAGYDKPQLAAGSAPTTGKFSTQTQTVTFVYRKTVTPVQYGTVNAQYVDTQGQAIHSAITTKGIAGTKYATSQLTIPGYTFKQMAKGSAATSGVYGTGATTVTYVYEKNTTPPPVVQYGTVNAQYVDSQDRAIHDPILTEGVVGTAYTTHQLTIPGYTFKQVAADSAATSGMYMDGALTVTYVYEKTVTPPVVQNGTVHIQYVDAQGHAIHPSEMTQGMVGTVYNTDPLTIAGYTFKQMAAASATANGIYLGTPQTVTYVYAKTIMPSKSGEVIVQYEDDQGHMLRQDIDTIGKVNSPYATKRLGIQGYTFEEMAPDSAPVDGKYQPGEQIVTYVYRENDQGGKTSDTAGQNNNDAAGQGDQNTNSRPSQPSMIQYMDSTSTMGSVGLANTPETAAQGGQAAVQLPQTGKTAAQLPQTGETAGWTSVLLTVLGAMLSGSVVVTQRKRHD</sequence>
<keyword evidence="3 8" id="KW-0732">Signal</keyword>
<organism evidence="10 11">
    <name type="scientific">Schleiferilactobacillus perolens DSM 12744</name>
    <dbReference type="NCBI Taxonomy" id="1423792"/>
    <lineage>
        <taxon>Bacteria</taxon>
        <taxon>Bacillati</taxon>
        <taxon>Bacillota</taxon>
        <taxon>Bacilli</taxon>
        <taxon>Lactobacillales</taxon>
        <taxon>Lactobacillaceae</taxon>
        <taxon>Schleiferilactobacillus</taxon>
    </lineage>
</organism>
<keyword evidence="2" id="KW-0964">Secreted</keyword>
<gene>
    <name evidence="10" type="ORF">FD09_GL000202</name>
</gene>
<evidence type="ECO:0000259" key="9">
    <source>
        <dbReference type="PROSITE" id="PS50847"/>
    </source>
</evidence>
<evidence type="ECO:0000256" key="3">
    <source>
        <dbReference type="ARBA" id="ARBA00022729"/>
    </source>
</evidence>
<feature type="compositionally biased region" description="Polar residues" evidence="6">
    <location>
        <begin position="562"/>
        <end position="595"/>
    </location>
</feature>
<keyword evidence="11" id="KW-1185">Reference proteome</keyword>
<dbReference type="Gene3D" id="3.10.20.320">
    <property type="entry name" value="Putative peptidoglycan bound protein (lpxtg motif)"/>
    <property type="match status" value="7"/>
</dbReference>
<dbReference type="InterPro" id="IPR019931">
    <property type="entry name" value="LPXTG_anchor"/>
</dbReference>
<keyword evidence="5" id="KW-0572">Peptidoglycan-anchor</keyword>
<feature type="region of interest" description="Disordered" evidence="6">
    <location>
        <begin position="560"/>
        <end position="595"/>
    </location>
</feature>
<feature type="transmembrane region" description="Helical" evidence="7">
    <location>
        <begin position="642"/>
        <end position="663"/>
    </location>
</feature>
<dbReference type="InterPro" id="IPR009459">
    <property type="entry name" value="MucBP_dom"/>
</dbReference>
<evidence type="ECO:0000256" key="6">
    <source>
        <dbReference type="SAM" id="MobiDB-lite"/>
    </source>
</evidence>
<keyword evidence="1" id="KW-0134">Cell wall</keyword>
<reference evidence="10 11" key="1">
    <citation type="journal article" date="2015" name="Genome Announc.">
        <title>Expanding the biotechnology potential of lactobacilli through comparative genomics of 213 strains and associated genera.</title>
        <authorList>
            <person name="Sun Z."/>
            <person name="Harris H.M."/>
            <person name="McCann A."/>
            <person name="Guo C."/>
            <person name="Argimon S."/>
            <person name="Zhang W."/>
            <person name="Yang X."/>
            <person name="Jeffery I.B."/>
            <person name="Cooney J.C."/>
            <person name="Kagawa T.F."/>
            <person name="Liu W."/>
            <person name="Song Y."/>
            <person name="Salvetti E."/>
            <person name="Wrobel A."/>
            <person name="Rasinkangas P."/>
            <person name="Parkhill J."/>
            <person name="Rea M.C."/>
            <person name="O'Sullivan O."/>
            <person name="Ritari J."/>
            <person name="Douillard F.P."/>
            <person name="Paul Ross R."/>
            <person name="Yang R."/>
            <person name="Briner A.E."/>
            <person name="Felis G.E."/>
            <person name="de Vos W.M."/>
            <person name="Barrangou R."/>
            <person name="Klaenhammer T.R."/>
            <person name="Caufield P.W."/>
            <person name="Cui Y."/>
            <person name="Zhang H."/>
            <person name="O'Toole P.W."/>
        </authorList>
    </citation>
    <scope>NUCLEOTIDE SEQUENCE [LARGE SCALE GENOMIC DNA]</scope>
    <source>
        <strain evidence="10 11">DSM 12744</strain>
    </source>
</reference>
<comment type="caution">
    <text evidence="10">The sequence shown here is derived from an EMBL/GenBank/DDBJ whole genome shotgun (WGS) entry which is preliminary data.</text>
</comment>
<dbReference type="Pfam" id="PF06458">
    <property type="entry name" value="MucBP"/>
    <property type="match status" value="7"/>
</dbReference>
<keyword evidence="7" id="KW-1133">Transmembrane helix</keyword>
<keyword evidence="7" id="KW-0812">Transmembrane</keyword>
<evidence type="ECO:0000313" key="11">
    <source>
        <dbReference type="Proteomes" id="UP000051330"/>
    </source>
</evidence>
<evidence type="ECO:0000256" key="8">
    <source>
        <dbReference type="SAM" id="SignalP"/>
    </source>
</evidence>
<accession>A0A0R1NE37</accession>
<feature type="chain" id="PRO_5038376262" description="Gram-positive cocci surface proteins LPxTG domain-containing protein" evidence="8">
    <location>
        <begin position="18"/>
        <end position="669"/>
    </location>
</feature>
<dbReference type="PROSITE" id="PS50847">
    <property type="entry name" value="GRAM_POS_ANCHORING"/>
    <property type="match status" value="1"/>
</dbReference>
<dbReference type="STRING" id="1423792.FD09_GL000202"/>
<keyword evidence="7" id="KW-0472">Membrane</keyword>
<evidence type="ECO:0000256" key="5">
    <source>
        <dbReference type="ARBA" id="ARBA00023088"/>
    </source>
</evidence>
<dbReference type="EMBL" id="AZEC01000001">
    <property type="protein sequence ID" value="KRL14552.1"/>
    <property type="molecule type" value="Genomic_DNA"/>
</dbReference>
<evidence type="ECO:0000256" key="2">
    <source>
        <dbReference type="ARBA" id="ARBA00022525"/>
    </source>
</evidence>
<dbReference type="AlphaFoldDB" id="A0A0R1NE37"/>
<proteinExistence type="predicted"/>
<dbReference type="NCBIfam" id="TIGR01167">
    <property type="entry name" value="LPXTG_anchor"/>
    <property type="match status" value="1"/>
</dbReference>
<feature type="domain" description="Gram-positive cocci surface proteins LPxTG" evidence="9">
    <location>
        <begin position="635"/>
        <end position="669"/>
    </location>
</feature>
<evidence type="ECO:0000313" key="10">
    <source>
        <dbReference type="EMBL" id="KRL14552.1"/>
    </source>
</evidence>
<name>A0A0R1NE37_9LACO</name>